<dbReference type="EMBL" id="MEHA01000013">
    <property type="protein sequence ID" value="ODR49369.1"/>
    <property type="molecule type" value="Genomic_DNA"/>
</dbReference>
<name>A0A1E3AFH9_9FIRM</name>
<protein>
    <submittedName>
        <fullName evidence="4">Addiction module toxin RelE</fullName>
    </submittedName>
    <submittedName>
        <fullName evidence="3">mRNA interferase YafQ</fullName>
        <ecNumber evidence="3">3.1.-.-</ecNumber>
    </submittedName>
</protein>
<evidence type="ECO:0000256" key="2">
    <source>
        <dbReference type="PIRSR" id="PIRSR006156-1"/>
    </source>
</evidence>
<dbReference type="Proteomes" id="UP000094067">
    <property type="component" value="Unassembled WGS sequence"/>
</dbReference>
<feature type="active site" description="Proton donor" evidence="2">
    <location>
        <position position="87"/>
    </location>
</feature>
<dbReference type="InterPro" id="IPR007712">
    <property type="entry name" value="RelE/ParE_toxin"/>
</dbReference>
<dbReference type="EC" id="3.1.-.-" evidence="3"/>
<evidence type="ECO:0000256" key="1">
    <source>
        <dbReference type="ARBA" id="ARBA00022649"/>
    </source>
</evidence>
<dbReference type="GO" id="GO:0004521">
    <property type="term" value="F:RNA endonuclease activity"/>
    <property type="evidence" value="ECO:0007669"/>
    <property type="project" value="TreeGrafter"/>
</dbReference>
<dbReference type="PANTHER" id="PTHR40588:SF1">
    <property type="entry name" value="MRNA INTERFERASE TOXIN YAFQ"/>
    <property type="match status" value="1"/>
</dbReference>
<proteinExistence type="predicted"/>
<evidence type="ECO:0000313" key="7">
    <source>
        <dbReference type="Proteomes" id="UP000094271"/>
    </source>
</evidence>
<dbReference type="InterPro" id="IPR035093">
    <property type="entry name" value="RelE/ParE_toxin_dom_sf"/>
</dbReference>
<dbReference type="Gene3D" id="3.30.2310.20">
    <property type="entry name" value="RelE-like"/>
    <property type="match status" value="1"/>
</dbReference>
<dbReference type="NCBIfam" id="TIGR02385">
    <property type="entry name" value="RelE_StbE"/>
    <property type="match status" value="1"/>
</dbReference>
<keyword evidence="3" id="KW-0378">Hydrolase</keyword>
<gene>
    <name evidence="3" type="primary">yafQ_3</name>
    <name evidence="5" type="ORF">BEI59_17975</name>
    <name evidence="3" type="ORF">BEI61_03388</name>
    <name evidence="4" type="ORF">BEI63_25345</name>
</gene>
<accession>A0A1E3AFH9</accession>
<evidence type="ECO:0000313" key="5">
    <source>
        <dbReference type="EMBL" id="ODR49369.1"/>
    </source>
</evidence>
<dbReference type="EMBL" id="MEHD01000043">
    <property type="protein sequence ID" value="ODR48186.1"/>
    <property type="molecule type" value="Genomic_DNA"/>
</dbReference>
<dbReference type="PIRSF" id="PIRSF006156">
    <property type="entry name" value="YafQ"/>
    <property type="match status" value="1"/>
</dbReference>
<evidence type="ECO:0000313" key="6">
    <source>
        <dbReference type="Proteomes" id="UP000094067"/>
    </source>
</evidence>
<evidence type="ECO:0000313" key="8">
    <source>
        <dbReference type="Proteomes" id="UP000094869"/>
    </source>
</evidence>
<dbReference type="GO" id="GO:0006402">
    <property type="term" value="P:mRNA catabolic process"/>
    <property type="evidence" value="ECO:0007669"/>
    <property type="project" value="TreeGrafter"/>
</dbReference>
<dbReference type="GO" id="GO:0006415">
    <property type="term" value="P:translational termination"/>
    <property type="evidence" value="ECO:0007669"/>
    <property type="project" value="TreeGrafter"/>
</dbReference>
<dbReference type="SUPFAM" id="SSF143011">
    <property type="entry name" value="RelE-like"/>
    <property type="match status" value="1"/>
</dbReference>
<dbReference type="EMBL" id="MCGH01000002">
    <property type="protein sequence ID" value="ODM07498.1"/>
    <property type="molecule type" value="Genomic_DNA"/>
</dbReference>
<dbReference type="RefSeq" id="WP_044968448.1">
    <property type="nucleotide sequence ID" value="NZ_DAWDRA010000622.1"/>
</dbReference>
<keyword evidence="8" id="KW-1185">Reference proteome</keyword>
<dbReference type="OrthoDB" id="7030467at2"/>
<dbReference type="AlphaFoldDB" id="A0A1E3AFH9"/>
<dbReference type="Pfam" id="PF15738">
    <property type="entry name" value="YafQ_toxin"/>
    <property type="match status" value="1"/>
</dbReference>
<evidence type="ECO:0000313" key="4">
    <source>
        <dbReference type="EMBL" id="ODR48186.1"/>
    </source>
</evidence>
<dbReference type="InterPro" id="IPR004386">
    <property type="entry name" value="Toxin_YafQ-like"/>
</dbReference>
<dbReference type="PANTHER" id="PTHR40588">
    <property type="entry name" value="MRNA INTERFERASE TOXIN YAFQ"/>
    <property type="match status" value="1"/>
</dbReference>
<dbReference type="Proteomes" id="UP000094869">
    <property type="component" value="Unassembled WGS sequence"/>
</dbReference>
<reference evidence="4 8" key="2">
    <citation type="submission" date="2016-08" db="EMBL/GenBank/DDBJ databases">
        <title>Characterization of Isolates of Eisenbergiella tayi Derived from Blood Cultures, Using Whole Genome Sequencing.</title>
        <authorList>
            <person name="Bernier A.-M."/>
            <person name="Burdz T."/>
            <person name="Wiebe D."/>
            <person name="Bernard K."/>
        </authorList>
    </citation>
    <scope>NUCLEOTIDE SEQUENCE [LARGE SCALE GENOMIC DNA]</scope>
    <source>
        <strain evidence="4 8">NML120146</strain>
    </source>
</reference>
<comment type="caution">
    <text evidence="3">The sequence shown here is derived from an EMBL/GenBank/DDBJ whole genome shotgun (WGS) entry which is preliminary data.</text>
</comment>
<reference evidence="5 7" key="3">
    <citation type="submission" date="2016-08" db="EMBL/GenBank/DDBJ databases">
        <authorList>
            <person name="Seilhamer J.J."/>
        </authorList>
    </citation>
    <scope>NUCLEOTIDE SEQUENCE [LARGE SCALE GENOMIC DNA]</scope>
    <source>
        <strain evidence="5 7">NML150140-1</strain>
    </source>
</reference>
<sequence>MTYQLVLTGKFKKGLKSARRRGLDISLLDNVVEKLLHGIALDEKNMDHELKGKFKGFRECHIQPDWLLIYLLEDKILTLTLVDTGTHADLFNS</sequence>
<organism evidence="3 6">
    <name type="scientific">Eisenbergiella tayi</name>
    <dbReference type="NCBI Taxonomy" id="1432052"/>
    <lineage>
        <taxon>Bacteria</taxon>
        <taxon>Bacillati</taxon>
        <taxon>Bacillota</taxon>
        <taxon>Clostridia</taxon>
        <taxon>Lachnospirales</taxon>
        <taxon>Lachnospiraceae</taxon>
        <taxon>Eisenbergiella</taxon>
    </lineage>
</organism>
<dbReference type="Proteomes" id="UP000094271">
    <property type="component" value="Unassembled WGS sequence"/>
</dbReference>
<evidence type="ECO:0000313" key="3">
    <source>
        <dbReference type="EMBL" id="ODM07498.1"/>
    </source>
</evidence>
<dbReference type="PATRIC" id="fig|1432052.4.peg.3773"/>
<dbReference type="GO" id="GO:0016787">
    <property type="term" value="F:hydrolase activity"/>
    <property type="evidence" value="ECO:0007669"/>
    <property type="project" value="UniProtKB-KW"/>
</dbReference>
<keyword evidence="1" id="KW-1277">Toxin-antitoxin system</keyword>
<reference evidence="3 6" key="1">
    <citation type="submission" date="2016-07" db="EMBL/GenBank/DDBJ databases">
        <title>Characterization of isolates of Eisenbergiella tayi derived from blood cultures, using whole genome sequencing.</title>
        <authorList>
            <person name="Burdz T."/>
            <person name="Wiebe D."/>
            <person name="Huynh C."/>
            <person name="Bernard K."/>
        </authorList>
    </citation>
    <scope>NUCLEOTIDE SEQUENCE [LARGE SCALE GENOMIC DNA]</scope>
    <source>
        <strain evidence="3 6">NML 110608</strain>
    </source>
</reference>